<evidence type="ECO:0000256" key="5">
    <source>
        <dbReference type="SAM" id="MobiDB-lite"/>
    </source>
</evidence>
<dbReference type="Pfam" id="PF04234">
    <property type="entry name" value="CopC"/>
    <property type="match status" value="1"/>
</dbReference>
<accession>A0A7G9S4U2</accession>
<gene>
    <name evidence="9" type="ORF">H9L06_00215</name>
</gene>
<feature type="region of interest" description="Disordered" evidence="5">
    <location>
        <begin position="86"/>
        <end position="105"/>
    </location>
</feature>
<dbReference type="SUPFAM" id="SSF81296">
    <property type="entry name" value="E set domains"/>
    <property type="match status" value="1"/>
</dbReference>
<dbReference type="PANTHER" id="PTHR34820">
    <property type="entry name" value="INNER MEMBRANE PROTEIN YEBZ"/>
    <property type="match status" value="1"/>
</dbReference>
<feature type="signal peptide" evidence="7">
    <location>
        <begin position="1"/>
        <end position="41"/>
    </location>
</feature>
<dbReference type="GO" id="GO:0005507">
    <property type="term" value="F:copper ion binding"/>
    <property type="evidence" value="ECO:0007669"/>
    <property type="project" value="InterPro"/>
</dbReference>
<keyword evidence="6" id="KW-0812">Transmembrane</keyword>
<feature type="domain" description="CopC" evidence="8">
    <location>
        <begin position="42"/>
        <end position="133"/>
    </location>
</feature>
<feature type="compositionally biased region" description="Basic and acidic residues" evidence="5">
    <location>
        <begin position="147"/>
        <end position="182"/>
    </location>
</feature>
<dbReference type="AlphaFoldDB" id="A0A7G9S4U2"/>
<protein>
    <submittedName>
        <fullName evidence="9">Copper resistance protein CopC</fullName>
    </submittedName>
</protein>
<evidence type="ECO:0000256" key="1">
    <source>
        <dbReference type="ARBA" id="ARBA00004196"/>
    </source>
</evidence>
<evidence type="ECO:0000256" key="7">
    <source>
        <dbReference type="SAM" id="SignalP"/>
    </source>
</evidence>
<dbReference type="GO" id="GO:0046688">
    <property type="term" value="P:response to copper ion"/>
    <property type="evidence" value="ECO:0007669"/>
    <property type="project" value="InterPro"/>
</dbReference>
<dbReference type="Proteomes" id="UP000515934">
    <property type="component" value="Chromosome"/>
</dbReference>
<evidence type="ECO:0000256" key="6">
    <source>
        <dbReference type="SAM" id="Phobius"/>
    </source>
</evidence>
<dbReference type="EMBL" id="CP060716">
    <property type="protein sequence ID" value="QNN62867.1"/>
    <property type="molecule type" value="Genomic_DNA"/>
</dbReference>
<evidence type="ECO:0000256" key="4">
    <source>
        <dbReference type="ARBA" id="ARBA00023008"/>
    </source>
</evidence>
<reference evidence="9 10" key="1">
    <citation type="submission" date="2020-08" db="EMBL/GenBank/DDBJ databases">
        <title>Genome sequence of Leucobacter denitrificans KACC 14055T.</title>
        <authorList>
            <person name="Hyun D.-W."/>
            <person name="Bae J.-W."/>
        </authorList>
    </citation>
    <scope>NUCLEOTIDE SEQUENCE [LARGE SCALE GENOMIC DNA]</scope>
    <source>
        <strain evidence="9 10">KACC 14055</strain>
    </source>
</reference>
<feature type="region of interest" description="Disordered" evidence="5">
    <location>
        <begin position="218"/>
        <end position="239"/>
    </location>
</feature>
<comment type="subcellular location">
    <subcellularLocation>
        <location evidence="1">Cell envelope</location>
    </subcellularLocation>
</comment>
<keyword evidence="6" id="KW-1133">Transmembrane helix</keyword>
<dbReference type="GO" id="GO:0006825">
    <property type="term" value="P:copper ion transport"/>
    <property type="evidence" value="ECO:0007669"/>
    <property type="project" value="InterPro"/>
</dbReference>
<dbReference type="GO" id="GO:0005886">
    <property type="term" value="C:plasma membrane"/>
    <property type="evidence" value="ECO:0007669"/>
    <property type="project" value="TreeGrafter"/>
</dbReference>
<organism evidence="9 10">
    <name type="scientific">Leucobacter denitrificans</name>
    <dbReference type="NCBI Taxonomy" id="683042"/>
    <lineage>
        <taxon>Bacteria</taxon>
        <taxon>Bacillati</taxon>
        <taxon>Actinomycetota</taxon>
        <taxon>Actinomycetes</taxon>
        <taxon>Micrococcales</taxon>
        <taxon>Microbacteriaceae</taxon>
        <taxon>Leucobacter</taxon>
    </lineage>
</organism>
<evidence type="ECO:0000313" key="9">
    <source>
        <dbReference type="EMBL" id="QNN62867.1"/>
    </source>
</evidence>
<name>A0A7G9S4U2_9MICO</name>
<evidence type="ECO:0000313" key="10">
    <source>
        <dbReference type="Proteomes" id="UP000515934"/>
    </source>
</evidence>
<keyword evidence="6" id="KW-0472">Membrane</keyword>
<keyword evidence="2" id="KW-0479">Metal-binding</keyword>
<keyword evidence="10" id="KW-1185">Reference proteome</keyword>
<evidence type="ECO:0000259" key="8">
    <source>
        <dbReference type="Pfam" id="PF04234"/>
    </source>
</evidence>
<dbReference type="RefSeq" id="WP_187555337.1">
    <property type="nucleotide sequence ID" value="NZ_CP060716.1"/>
</dbReference>
<dbReference type="PANTHER" id="PTHR34820:SF4">
    <property type="entry name" value="INNER MEMBRANE PROTEIN YEBZ"/>
    <property type="match status" value="1"/>
</dbReference>
<keyword evidence="4" id="KW-0186">Copper</keyword>
<dbReference type="GO" id="GO:0042597">
    <property type="term" value="C:periplasmic space"/>
    <property type="evidence" value="ECO:0007669"/>
    <property type="project" value="InterPro"/>
</dbReference>
<dbReference type="InterPro" id="IPR032694">
    <property type="entry name" value="CopC/D"/>
</dbReference>
<dbReference type="InterPro" id="IPR014756">
    <property type="entry name" value="Ig_E-set"/>
</dbReference>
<dbReference type="KEGG" id="ldn:H9L06_00215"/>
<dbReference type="GO" id="GO:0030313">
    <property type="term" value="C:cell envelope"/>
    <property type="evidence" value="ECO:0007669"/>
    <property type="project" value="UniProtKB-SubCell"/>
</dbReference>
<keyword evidence="3 7" id="KW-0732">Signal</keyword>
<feature type="region of interest" description="Disordered" evidence="5">
    <location>
        <begin position="128"/>
        <end position="189"/>
    </location>
</feature>
<evidence type="ECO:0000256" key="2">
    <source>
        <dbReference type="ARBA" id="ARBA00022723"/>
    </source>
</evidence>
<evidence type="ECO:0000256" key="3">
    <source>
        <dbReference type="ARBA" id="ARBA00022729"/>
    </source>
</evidence>
<feature type="chain" id="PRO_5028994908" evidence="7">
    <location>
        <begin position="42"/>
        <end position="239"/>
    </location>
</feature>
<dbReference type="InterPro" id="IPR007348">
    <property type="entry name" value="CopC_dom"/>
</dbReference>
<feature type="transmembrane region" description="Helical" evidence="6">
    <location>
        <begin position="194"/>
        <end position="215"/>
    </location>
</feature>
<proteinExistence type="predicted"/>
<dbReference type="Gene3D" id="2.60.40.1220">
    <property type="match status" value="1"/>
</dbReference>
<dbReference type="InterPro" id="IPR014755">
    <property type="entry name" value="Cu-Rt/internalin_Ig-like"/>
</dbReference>
<sequence length="239" mass="24737">MHSHTQIAPQRRLTRIKALGIAGTFALVLAALFAPASPALAHDQLVNTVVVTDESGATEAVRMTFSNNVLEMGTEVLITDAADADVTSGEPEVSGPDVTQAVTPGLPDGTYNAVWRVVSSDGHPIEGGFSFHIENGAPGEIEVLPEGDGHDHGDESGDAEADHDHGDEDHSHEGDAHGDHDAVTTGGEDSSTDWILPVGIAAAVLVIAAIVIPLLTRKRKKSAAPTDSAPSAWPSDSEG</sequence>